<accession>V4B1U5</accession>
<dbReference type="PANTHER" id="PTHR31118:SF12">
    <property type="entry name" value="CYCLASE-LIKE PROTEIN 2"/>
    <property type="match status" value="1"/>
</dbReference>
<reference evidence="4 5" key="1">
    <citation type="journal article" date="2013" name="Nature">
        <title>Insights into bilaterian evolution from three spiralian genomes.</title>
        <authorList>
            <person name="Simakov O."/>
            <person name="Marletaz F."/>
            <person name="Cho S.J."/>
            <person name="Edsinger-Gonzales E."/>
            <person name="Havlak P."/>
            <person name="Hellsten U."/>
            <person name="Kuo D.H."/>
            <person name="Larsson T."/>
            <person name="Lv J."/>
            <person name="Arendt D."/>
            <person name="Savage R."/>
            <person name="Osoegawa K."/>
            <person name="de Jong P."/>
            <person name="Grimwood J."/>
            <person name="Chapman J.A."/>
            <person name="Shapiro H."/>
            <person name="Aerts A."/>
            <person name="Otillar R.P."/>
            <person name="Terry A.Y."/>
            <person name="Boore J.L."/>
            <person name="Grigoriev I.V."/>
            <person name="Lindberg D.R."/>
            <person name="Seaver E.C."/>
            <person name="Weisblat D.A."/>
            <person name="Putnam N.H."/>
            <person name="Rokhsar D.S."/>
        </authorList>
    </citation>
    <scope>NUCLEOTIDE SEQUENCE [LARGE SCALE GENOMIC DNA]</scope>
</reference>
<dbReference type="OMA" id="WKIINAT"/>
<gene>
    <name evidence="4" type="ORF">LOTGIDRAFT_238594</name>
</gene>
<dbReference type="PANTHER" id="PTHR31118">
    <property type="entry name" value="CYCLASE-LIKE PROTEIN 2"/>
    <property type="match status" value="1"/>
</dbReference>
<dbReference type="EMBL" id="KB200766">
    <property type="protein sequence ID" value="ESP00307.1"/>
    <property type="molecule type" value="Genomic_DNA"/>
</dbReference>
<keyword evidence="2" id="KW-0812">Transmembrane</keyword>
<feature type="signal peptide" evidence="3">
    <location>
        <begin position="1"/>
        <end position="24"/>
    </location>
</feature>
<dbReference type="HOGENOM" id="CLU_030671_2_0_1"/>
<dbReference type="STRING" id="225164.V4B1U5"/>
<keyword evidence="2" id="KW-0472">Membrane</keyword>
<protein>
    <recommendedName>
        <fullName evidence="6">Cyclase</fullName>
    </recommendedName>
</protein>
<organism evidence="4 5">
    <name type="scientific">Lottia gigantea</name>
    <name type="common">Giant owl limpet</name>
    <dbReference type="NCBI Taxonomy" id="225164"/>
    <lineage>
        <taxon>Eukaryota</taxon>
        <taxon>Metazoa</taxon>
        <taxon>Spiralia</taxon>
        <taxon>Lophotrochozoa</taxon>
        <taxon>Mollusca</taxon>
        <taxon>Gastropoda</taxon>
        <taxon>Patellogastropoda</taxon>
        <taxon>Lottioidea</taxon>
        <taxon>Lottiidae</taxon>
        <taxon>Lottia</taxon>
    </lineage>
</organism>
<keyword evidence="5" id="KW-1185">Reference proteome</keyword>
<evidence type="ECO:0000313" key="4">
    <source>
        <dbReference type="EMBL" id="ESP00307.1"/>
    </source>
</evidence>
<name>V4B1U5_LOTGI</name>
<keyword evidence="3" id="KW-0732">Signal</keyword>
<dbReference type="InterPro" id="IPR037175">
    <property type="entry name" value="KFase_sf"/>
</dbReference>
<dbReference type="GeneID" id="20250799"/>
<feature type="transmembrane region" description="Helical" evidence="2">
    <location>
        <begin position="271"/>
        <end position="292"/>
    </location>
</feature>
<feature type="chain" id="PRO_5004717144" description="Cyclase" evidence="3">
    <location>
        <begin position="25"/>
        <end position="293"/>
    </location>
</feature>
<proteinExistence type="inferred from homology"/>
<sequence>MNIKMSIVVGMIMVCLMFKQLVSGRMLDLTYVLKPGSPAYPGNIPFKLTPLRKEMTSGGFWVEFNWFSTSEHKGTHIDAPKHFIKHGLTLEHIPMERLVGPGVVFRAIEEAKNNSDFEISREWLVNWESRYGRIPEKSIVFMHFGWGREDNNMNLLFGSENTEDTSTFHFPGIGGDGMEFLVKERNIFSIGTDATSIDIGQTKTYLAHRMSLGNNVTVLENVAKLDQLPVTGAHIVVAPIKLLGGSGGQARIIAFIDEDPLTSTRCSASTFYVSFYWALFGLFSMAFGFLTFD</sequence>
<dbReference type="Pfam" id="PF04199">
    <property type="entry name" value="Cyclase"/>
    <property type="match status" value="1"/>
</dbReference>
<evidence type="ECO:0000256" key="3">
    <source>
        <dbReference type="SAM" id="SignalP"/>
    </source>
</evidence>
<evidence type="ECO:0000313" key="5">
    <source>
        <dbReference type="Proteomes" id="UP000030746"/>
    </source>
</evidence>
<dbReference type="SUPFAM" id="SSF102198">
    <property type="entry name" value="Putative cyclase"/>
    <property type="match status" value="1"/>
</dbReference>
<dbReference type="KEGG" id="lgi:LOTGIDRAFT_238594"/>
<dbReference type="GO" id="GO:0019441">
    <property type="term" value="P:L-tryptophan catabolic process to kynurenine"/>
    <property type="evidence" value="ECO:0007669"/>
    <property type="project" value="InterPro"/>
</dbReference>
<dbReference type="OrthoDB" id="7108654at2759"/>
<evidence type="ECO:0000256" key="2">
    <source>
        <dbReference type="SAM" id="Phobius"/>
    </source>
</evidence>
<comment type="similarity">
    <text evidence="1">Belongs to the Cyclase 1 superfamily.</text>
</comment>
<evidence type="ECO:0000256" key="1">
    <source>
        <dbReference type="ARBA" id="ARBA00007865"/>
    </source>
</evidence>
<dbReference type="Proteomes" id="UP000030746">
    <property type="component" value="Unassembled WGS sequence"/>
</dbReference>
<dbReference type="GO" id="GO:0004061">
    <property type="term" value="F:arylformamidase activity"/>
    <property type="evidence" value="ECO:0007669"/>
    <property type="project" value="InterPro"/>
</dbReference>
<dbReference type="Gene3D" id="3.50.30.50">
    <property type="entry name" value="Putative cyclase"/>
    <property type="match status" value="1"/>
</dbReference>
<dbReference type="RefSeq" id="XP_009048987.1">
    <property type="nucleotide sequence ID" value="XM_009050739.1"/>
</dbReference>
<evidence type="ECO:0008006" key="6">
    <source>
        <dbReference type="Google" id="ProtNLM"/>
    </source>
</evidence>
<keyword evidence="2" id="KW-1133">Transmembrane helix</keyword>
<dbReference type="CTD" id="20250799"/>
<dbReference type="AlphaFoldDB" id="V4B1U5"/>
<dbReference type="InterPro" id="IPR007325">
    <property type="entry name" value="KFase/CYL"/>
</dbReference>